<dbReference type="InterPro" id="IPR006311">
    <property type="entry name" value="TAT_signal"/>
</dbReference>
<accession>A0ABV7E821</accession>
<feature type="chain" id="PRO_5045652061" description="Twin-arginine translocation signal domain-containing protein" evidence="1">
    <location>
        <begin position="27"/>
        <end position="133"/>
    </location>
</feature>
<reference evidence="3" key="1">
    <citation type="journal article" date="2019" name="Int. J. Syst. Evol. Microbiol.">
        <title>The Global Catalogue of Microorganisms (GCM) 10K type strain sequencing project: providing services to taxonomists for standard genome sequencing and annotation.</title>
        <authorList>
            <consortium name="The Broad Institute Genomics Platform"/>
            <consortium name="The Broad Institute Genome Sequencing Center for Infectious Disease"/>
            <person name="Wu L."/>
            <person name="Ma J."/>
        </authorList>
    </citation>
    <scope>NUCLEOTIDE SEQUENCE [LARGE SCALE GENOMIC DNA]</scope>
    <source>
        <strain evidence="3">KCTC 52607</strain>
    </source>
</reference>
<gene>
    <name evidence="2" type="ORF">ACFODU_12830</name>
</gene>
<evidence type="ECO:0000256" key="1">
    <source>
        <dbReference type="SAM" id="SignalP"/>
    </source>
</evidence>
<dbReference type="RefSeq" id="WP_336926406.1">
    <property type="nucleotide sequence ID" value="NZ_JBANRO010000007.1"/>
</dbReference>
<evidence type="ECO:0008006" key="4">
    <source>
        <dbReference type="Google" id="ProtNLM"/>
    </source>
</evidence>
<dbReference type="PROSITE" id="PS51318">
    <property type="entry name" value="TAT"/>
    <property type="match status" value="1"/>
</dbReference>
<name>A0ABV7E821_9SPHN</name>
<feature type="signal peptide" evidence="1">
    <location>
        <begin position="1"/>
        <end position="26"/>
    </location>
</feature>
<comment type="caution">
    <text evidence="2">The sequence shown here is derived from an EMBL/GenBank/DDBJ whole genome shotgun (WGS) entry which is preliminary data.</text>
</comment>
<dbReference type="EMBL" id="JBHRST010000020">
    <property type="protein sequence ID" value="MFC3098673.1"/>
    <property type="molecule type" value="Genomic_DNA"/>
</dbReference>
<organism evidence="2 3">
    <name type="scientific">Alteraurantiacibacter palmitatis</name>
    <dbReference type="NCBI Taxonomy" id="2054628"/>
    <lineage>
        <taxon>Bacteria</taxon>
        <taxon>Pseudomonadati</taxon>
        <taxon>Pseudomonadota</taxon>
        <taxon>Alphaproteobacteria</taxon>
        <taxon>Sphingomonadales</taxon>
        <taxon>Erythrobacteraceae</taxon>
        <taxon>Alteraurantiacibacter</taxon>
    </lineage>
</organism>
<keyword evidence="3" id="KW-1185">Reference proteome</keyword>
<proteinExistence type="predicted"/>
<sequence length="133" mass="14225">MISRRDVMKGGAIGSVLLAVPQMVSAAETPALDALLLDTRVVPTVPSGHEGVPLLRFAGDVTRVWYDHLDRRWRQPGHVLGGITGSDALFVLEVLAAQAGRRVVHRQTLTPADGNGVATISWVIAPHHPSVMV</sequence>
<dbReference type="Proteomes" id="UP001595456">
    <property type="component" value="Unassembled WGS sequence"/>
</dbReference>
<evidence type="ECO:0000313" key="3">
    <source>
        <dbReference type="Proteomes" id="UP001595456"/>
    </source>
</evidence>
<protein>
    <recommendedName>
        <fullName evidence="4">Twin-arginine translocation signal domain-containing protein</fullName>
    </recommendedName>
</protein>
<evidence type="ECO:0000313" key="2">
    <source>
        <dbReference type="EMBL" id="MFC3098673.1"/>
    </source>
</evidence>
<keyword evidence="1" id="KW-0732">Signal</keyword>